<feature type="non-terminal residue" evidence="1">
    <location>
        <position position="1"/>
    </location>
</feature>
<name>A0AA39Q487_9AGAR</name>
<dbReference type="AlphaFoldDB" id="A0AA39Q487"/>
<keyword evidence="2" id="KW-1185">Reference proteome</keyword>
<accession>A0AA39Q487</accession>
<comment type="caution">
    <text evidence="1">The sequence shown here is derived from an EMBL/GenBank/DDBJ whole genome shotgun (WGS) entry which is preliminary data.</text>
</comment>
<proteinExistence type="predicted"/>
<reference evidence="1" key="1">
    <citation type="submission" date="2023-06" db="EMBL/GenBank/DDBJ databases">
        <authorList>
            <consortium name="Lawrence Berkeley National Laboratory"/>
            <person name="Ahrendt S."/>
            <person name="Sahu N."/>
            <person name="Indic B."/>
            <person name="Wong-Bajracharya J."/>
            <person name="Merenyi Z."/>
            <person name="Ke H.-M."/>
            <person name="Monk M."/>
            <person name="Kocsube S."/>
            <person name="Drula E."/>
            <person name="Lipzen A."/>
            <person name="Balint B."/>
            <person name="Henrissat B."/>
            <person name="Andreopoulos B."/>
            <person name="Martin F.M."/>
            <person name="Harder C.B."/>
            <person name="Rigling D."/>
            <person name="Ford K.L."/>
            <person name="Foster G.D."/>
            <person name="Pangilinan J."/>
            <person name="Papanicolaou A."/>
            <person name="Barry K."/>
            <person name="LaButti K."/>
            <person name="Viragh M."/>
            <person name="Koriabine M."/>
            <person name="Yan M."/>
            <person name="Riley R."/>
            <person name="Champramary S."/>
            <person name="Plett K.L."/>
            <person name="Tsai I.J."/>
            <person name="Slot J."/>
            <person name="Sipos G."/>
            <person name="Plett J."/>
            <person name="Nagy L.G."/>
            <person name="Grigoriev I.V."/>
        </authorList>
    </citation>
    <scope>NUCLEOTIDE SEQUENCE</scope>
    <source>
        <strain evidence="1">HWK02</strain>
    </source>
</reference>
<evidence type="ECO:0000313" key="2">
    <source>
        <dbReference type="Proteomes" id="UP001175228"/>
    </source>
</evidence>
<dbReference type="EMBL" id="JAUEPU010000019">
    <property type="protein sequence ID" value="KAK0494914.1"/>
    <property type="molecule type" value="Genomic_DNA"/>
</dbReference>
<sequence length="175" mass="19787">CVLQLGGGRGELYFTDADVPVAPLYRSAKNIDHFAKMWDDDSCCWAPGHDALHIKGIPIPVKFFPAVYQGGSGTYILTVYTSMSPEEFWVKFRDTNVDIPMSFMVIGNHLHKKQAAENERLVKQAYCEYGNNFNTMFCYKTAGGHVKPMICPWDIVKTYRKLNGITDIFDADESD</sequence>
<gene>
    <name evidence="1" type="ORF">EDD18DRAFT_1040932</name>
</gene>
<protein>
    <submittedName>
        <fullName evidence="1">Uncharacterized protein</fullName>
    </submittedName>
</protein>
<feature type="non-terminal residue" evidence="1">
    <location>
        <position position="175"/>
    </location>
</feature>
<evidence type="ECO:0000313" key="1">
    <source>
        <dbReference type="EMBL" id="KAK0494914.1"/>
    </source>
</evidence>
<dbReference type="Proteomes" id="UP001175228">
    <property type="component" value="Unassembled WGS sequence"/>
</dbReference>
<organism evidence="1 2">
    <name type="scientific">Armillaria luteobubalina</name>
    <dbReference type="NCBI Taxonomy" id="153913"/>
    <lineage>
        <taxon>Eukaryota</taxon>
        <taxon>Fungi</taxon>
        <taxon>Dikarya</taxon>
        <taxon>Basidiomycota</taxon>
        <taxon>Agaricomycotina</taxon>
        <taxon>Agaricomycetes</taxon>
        <taxon>Agaricomycetidae</taxon>
        <taxon>Agaricales</taxon>
        <taxon>Marasmiineae</taxon>
        <taxon>Physalacriaceae</taxon>
        <taxon>Armillaria</taxon>
    </lineage>
</organism>